<accession>A0AA96EK92</accession>
<dbReference type="Pfam" id="PF23847">
    <property type="entry name" value="DUF7211"/>
    <property type="match status" value="1"/>
</dbReference>
<reference evidence="2" key="1">
    <citation type="submission" date="2023-06" db="EMBL/GenBank/DDBJ databases">
        <title>Characterization of diverse anelloviruses, cressdnaviruses, and phages in the human oral virome in North Carolina.</title>
        <authorList>
            <person name="Paietta E.N."/>
            <person name="Kraberger S."/>
            <person name="Custer J.M."/>
            <person name="Vargas K.L."/>
            <person name="Epsy C."/>
            <person name="Ehmke E."/>
            <person name="Yoder A.D."/>
            <person name="Varsani A."/>
        </authorList>
    </citation>
    <scope>NUCLEOTIDE SEQUENCE</scope>
    <source>
        <strain evidence="2">D_HF5_2C</strain>
    </source>
</reference>
<proteinExistence type="predicted"/>
<organism evidence="2">
    <name type="scientific">Caudovirus D_HF5_2C</name>
    <dbReference type="NCBI Taxonomy" id="3071196"/>
    <lineage>
        <taxon>Viruses</taxon>
        <taxon>Duplodnaviria</taxon>
        <taxon>Heunggongvirae</taxon>
        <taxon>Uroviricota</taxon>
        <taxon>Caudoviricetes</taxon>
    </lineage>
</organism>
<keyword evidence="1" id="KW-0175">Coiled coil</keyword>
<evidence type="ECO:0000313" key="2">
    <source>
        <dbReference type="EMBL" id="WNL48678.1"/>
    </source>
</evidence>
<sequence length="139" mass="16109">MSDKYIAISSIDTIQHFGIKGMKWGVRSRYLVDRVKGHHTYKRKLRNAKIKYKQNRPELYSRALKKSAIAALALGVAGRNADMLKYGVSGVAGSFALDKLTGRYGAKREYKQERRDLKDSYREYKQYLKDERKQDLKEG</sequence>
<name>A0AA96EK92_9CAUD</name>
<feature type="coiled-coil region" evidence="1">
    <location>
        <begin position="107"/>
        <end position="134"/>
    </location>
</feature>
<dbReference type="EMBL" id="OR148986">
    <property type="protein sequence ID" value="WNL48678.1"/>
    <property type="molecule type" value="Genomic_DNA"/>
</dbReference>
<protein>
    <submittedName>
        <fullName evidence="2">Uncharacterized protein</fullName>
    </submittedName>
</protein>
<dbReference type="InterPro" id="IPR055635">
    <property type="entry name" value="DUF7211"/>
</dbReference>
<evidence type="ECO:0000256" key="1">
    <source>
        <dbReference type="SAM" id="Coils"/>
    </source>
</evidence>